<name>A0A8J2J744_9HEXA</name>
<keyword evidence="2" id="KW-1185">Reference proteome</keyword>
<sequence length="76" mass="8427">LWSDHHTNYSSVKVSRIKYDKNLFKTENDLVGQLFNITIDGEDFVGKVIEVGSRAKMSQSAANLASDAAEASFMET</sequence>
<organism evidence="1 2">
    <name type="scientific">Allacma fusca</name>
    <dbReference type="NCBI Taxonomy" id="39272"/>
    <lineage>
        <taxon>Eukaryota</taxon>
        <taxon>Metazoa</taxon>
        <taxon>Ecdysozoa</taxon>
        <taxon>Arthropoda</taxon>
        <taxon>Hexapoda</taxon>
        <taxon>Collembola</taxon>
        <taxon>Symphypleona</taxon>
        <taxon>Sminthuridae</taxon>
        <taxon>Allacma</taxon>
    </lineage>
</organism>
<feature type="non-terminal residue" evidence="1">
    <location>
        <position position="1"/>
    </location>
</feature>
<evidence type="ECO:0000313" key="1">
    <source>
        <dbReference type="EMBL" id="CAG7701404.1"/>
    </source>
</evidence>
<dbReference type="Proteomes" id="UP000708208">
    <property type="component" value="Unassembled WGS sequence"/>
</dbReference>
<evidence type="ECO:0000313" key="2">
    <source>
        <dbReference type="Proteomes" id="UP000708208"/>
    </source>
</evidence>
<reference evidence="1" key="1">
    <citation type="submission" date="2021-06" db="EMBL/GenBank/DDBJ databases">
        <authorList>
            <person name="Hodson N. C."/>
            <person name="Mongue J. A."/>
            <person name="Jaron S. K."/>
        </authorList>
    </citation>
    <scope>NUCLEOTIDE SEQUENCE</scope>
</reference>
<feature type="non-terminal residue" evidence="1">
    <location>
        <position position="76"/>
    </location>
</feature>
<comment type="caution">
    <text evidence="1">The sequence shown here is derived from an EMBL/GenBank/DDBJ whole genome shotgun (WGS) entry which is preliminary data.</text>
</comment>
<protein>
    <submittedName>
        <fullName evidence="1">Uncharacterized protein</fullName>
    </submittedName>
</protein>
<dbReference type="EMBL" id="CAJVCH010026951">
    <property type="protein sequence ID" value="CAG7701404.1"/>
    <property type="molecule type" value="Genomic_DNA"/>
</dbReference>
<gene>
    <name evidence="1" type="ORF">AFUS01_LOCUS4329</name>
</gene>
<accession>A0A8J2J744</accession>
<dbReference type="AlphaFoldDB" id="A0A8J2J744"/>
<proteinExistence type="predicted"/>